<dbReference type="Pfam" id="PF04110">
    <property type="entry name" value="APG12"/>
    <property type="match status" value="1"/>
</dbReference>
<dbReference type="GO" id="GO:0000045">
    <property type="term" value="P:autophagosome assembly"/>
    <property type="evidence" value="ECO:0007669"/>
    <property type="project" value="InterPro"/>
</dbReference>
<dbReference type="GO" id="GO:0000422">
    <property type="term" value="P:autophagy of mitochondrion"/>
    <property type="evidence" value="ECO:0007669"/>
    <property type="project" value="TreeGrafter"/>
</dbReference>
<dbReference type="GO" id="GO:0034727">
    <property type="term" value="P:piecemeal microautophagy of the nucleus"/>
    <property type="evidence" value="ECO:0007669"/>
    <property type="project" value="TreeGrafter"/>
</dbReference>
<comment type="subunit">
    <text evidence="4">Forms a conjugate with ATG5.</text>
</comment>
<dbReference type="EMBL" id="JOJR01000031">
    <property type="protein sequence ID" value="RCN49626.1"/>
    <property type="molecule type" value="Genomic_DNA"/>
</dbReference>
<evidence type="ECO:0000256" key="2">
    <source>
        <dbReference type="ARBA" id="ARBA00022786"/>
    </source>
</evidence>
<dbReference type="InterPro" id="IPR029071">
    <property type="entry name" value="Ubiquitin-like_domsf"/>
</dbReference>
<protein>
    <recommendedName>
        <fullName evidence="4">Ubiquitin-like protein ATG12</fullName>
    </recommendedName>
</protein>
<dbReference type="GO" id="GO:0061723">
    <property type="term" value="P:glycophagy"/>
    <property type="evidence" value="ECO:0007669"/>
    <property type="project" value="TreeGrafter"/>
</dbReference>
<keyword evidence="3 4" id="KW-0072">Autophagy</keyword>
<dbReference type="Gene3D" id="3.10.20.90">
    <property type="entry name" value="Phosphatidylinositol 3-kinase Catalytic Subunit, Chain A, domain 1"/>
    <property type="match status" value="1"/>
</dbReference>
<sequence>MAWTKTFHQYCRCFYISFRGTYNFHWESCVCLNSFARMSEEKVTILLRAVGDAPILKQKKFNIDVNRTVAWFSQVIRKMINLPDDQSLHIYISQTFAPSPDHSFGSLRDCYAVKTDGKDDHLIMHYSTTSAWG</sequence>
<dbReference type="Proteomes" id="UP000252519">
    <property type="component" value="Unassembled WGS sequence"/>
</dbReference>
<dbReference type="GO" id="GO:0019776">
    <property type="term" value="F:Atg8-family ligase activity"/>
    <property type="evidence" value="ECO:0007669"/>
    <property type="project" value="TreeGrafter"/>
</dbReference>
<dbReference type="OrthoDB" id="10003551at2759"/>
<keyword evidence="6" id="KW-1185">Reference proteome</keyword>
<keyword evidence="2 4" id="KW-0833">Ubl conjugation pathway</keyword>
<comment type="similarity">
    <text evidence="4">Belongs to the ATG12 family.</text>
</comment>
<organism evidence="5 6">
    <name type="scientific">Ancylostoma caninum</name>
    <name type="common">Dog hookworm</name>
    <dbReference type="NCBI Taxonomy" id="29170"/>
    <lineage>
        <taxon>Eukaryota</taxon>
        <taxon>Metazoa</taxon>
        <taxon>Ecdysozoa</taxon>
        <taxon>Nematoda</taxon>
        <taxon>Chromadorea</taxon>
        <taxon>Rhabditida</taxon>
        <taxon>Rhabditina</taxon>
        <taxon>Rhabditomorpha</taxon>
        <taxon>Strongyloidea</taxon>
        <taxon>Ancylostomatidae</taxon>
        <taxon>Ancylostomatinae</taxon>
        <taxon>Ancylostoma</taxon>
    </lineage>
</organism>
<dbReference type="GO" id="GO:0000421">
    <property type="term" value="C:autophagosome membrane"/>
    <property type="evidence" value="ECO:0007669"/>
    <property type="project" value="TreeGrafter"/>
</dbReference>
<dbReference type="InterPro" id="IPR007242">
    <property type="entry name" value="Atg12"/>
</dbReference>
<dbReference type="CDD" id="cd01612">
    <property type="entry name" value="Ubl_ATG12"/>
    <property type="match status" value="1"/>
</dbReference>
<comment type="caution">
    <text evidence="5">The sequence shown here is derived from an EMBL/GenBank/DDBJ whole genome shotgun (WGS) entry which is preliminary data.</text>
</comment>
<evidence type="ECO:0000256" key="1">
    <source>
        <dbReference type="ARBA" id="ARBA00022499"/>
    </source>
</evidence>
<evidence type="ECO:0000313" key="6">
    <source>
        <dbReference type="Proteomes" id="UP000252519"/>
    </source>
</evidence>
<gene>
    <name evidence="5" type="ORF">ANCCAN_04250</name>
</gene>
<evidence type="ECO:0000313" key="5">
    <source>
        <dbReference type="EMBL" id="RCN49626.1"/>
    </source>
</evidence>
<name>A0A368GZ45_ANCCA</name>
<keyword evidence="1 4" id="KW-1017">Isopeptide bond</keyword>
<dbReference type="AlphaFoldDB" id="A0A368GZ45"/>
<reference evidence="5 6" key="1">
    <citation type="submission" date="2014-10" db="EMBL/GenBank/DDBJ databases">
        <title>Draft genome of the hookworm Ancylostoma caninum.</title>
        <authorList>
            <person name="Mitreva M."/>
        </authorList>
    </citation>
    <scope>NUCLEOTIDE SEQUENCE [LARGE SCALE GENOMIC DNA]</scope>
    <source>
        <strain evidence="5 6">Baltimore</strain>
    </source>
</reference>
<dbReference type="GO" id="GO:0097352">
    <property type="term" value="P:autophagosome maturation"/>
    <property type="evidence" value="ECO:0007669"/>
    <property type="project" value="TreeGrafter"/>
</dbReference>
<dbReference type="GO" id="GO:0034274">
    <property type="term" value="C:Atg12-Atg5-Atg16 complex"/>
    <property type="evidence" value="ECO:0007669"/>
    <property type="project" value="TreeGrafter"/>
</dbReference>
<comment type="function">
    <text evidence="4">Ubiquitin-like protein involved in autophagic vesicle formation.</text>
</comment>
<evidence type="ECO:0000256" key="3">
    <source>
        <dbReference type="ARBA" id="ARBA00023006"/>
    </source>
</evidence>
<evidence type="ECO:0000256" key="4">
    <source>
        <dbReference type="RuleBase" id="RU361201"/>
    </source>
</evidence>
<dbReference type="PANTHER" id="PTHR13385">
    <property type="entry name" value="AUTOPHAGY PROTEIN 12"/>
    <property type="match status" value="1"/>
</dbReference>
<dbReference type="PANTHER" id="PTHR13385:SF0">
    <property type="entry name" value="UBIQUITIN-LIKE PROTEIN ATG12"/>
    <property type="match status" value="1"/>
</dbReference>
<dbReference type="SUPFAM" id="SSF54236">
    <property type="entry name" value="Ubiquitin-like"/>
    <property type="match status" value="1"/>
</dbReference>
<accession>A0A368GZ45</accession>
<proteinExistence type="inferred from homology"/>
<dbReference type="GO" id="GO:0034045">
    <property type="term" value="C:phagophore assembly site membrane"/>
    <property type="evidence" value="ECO:0007669"/>
    <property type="project" value="TreeGrafter"/>
</dbReference>
<dbReference type="STRING" id="29170.A0A368GZ45"/>